<dbReference type="InterPro" id="IPR001943">
    <property type="entry name" value="UVR_dom"/>
</dbReference>
<accession>A0AAX0WN72</accession>
<protein>
    <recommendedName>
        <fullName evidence="1">UVR domain-containing protein</fullName>
    </recommendedName>
</protein>
<feature type="domain" description="UVR" evidence="1">
    <location>
        <begin position="64"/>
        <end position="87"/>
    </location>
</feature>
<dbReference type="Proteomes" id="UP000236075">
    <property type="component" value="Unassembled WGS sequence"/>
</dbReference>
<dbReference type="RefSeq" id="WP_042447666.1">
    <property type="nucleotide sequence ID" value="NZ_CP027005.1"/>
</dbReference>
<reference evidence="2 3" key="1">
    <citation type="journal article" date="2017" name="BMC Genomics">
        <title>Genome sequencing of 39 Akkermansia muciniphila isolates reveals its population structure, genomic and functional diverisity, and global distribution in mammalian gut microbiotas.</title>
        <authorList>
            <person name="Guo X."/>
            <person name="Li S."/>
            <person name="Zhang J."/>
            <person name="Wu F."/>
            <person name="Li X."/>
            <person name="Wu D."/>
            <person name="Zhang M."/>
            <person name="Ou Z."/>
            <person name="Jie Z."/>
            <person name="Yan Q."/>
            <person name="Li P."/>
            <person name="Yi J."/>
            <person name="Peng Y."/>
        </authorList>
    </citation>
    <scope>NUCLEOTIDE SEQUENCE [LARGE SCALE GENOMIC DNA]</scope>
    <source>
        <strain evidence="2 3">GP28</strain>
    </source>
</reference>
<evidence type="ECO:0000313" key="3">
    <source>
        <dbReference type="Proteomes" id="UP000236075"/>
    </source>
</evidence>
<gene>
    <name evidence="2" type="ORF">CXT95_06850</name>
</gene>
<name>A0AAX0WN72_9BACT</name>
<proteinExistence type="predicted"/>
<dbReference type="Pfam" id="PF02151">
    <property type="entry name" value="UVR"/>
    <property type="match status" value="1"/>
</dbReference>
<evidence type="ECO:0000313" key="2">
    <source>
        <dbReference type="EMBL" id="PND02378.1"/>
    </source>
</evidence>
<dbReference type="AlphaFoldDB" id="A0AAX0WN72"/>
<organism evidence="2 3">
    <name type="scientific">Akkermansia muciniphila</name>
    <dbReference type="NCBI Taxonomy" id="239935"/>
    <lineage>
        <taxon>Bacteria</taxon>
        <taxon>Pseudomonadati</taxon>
        <taxon>Verrucomicrobiota</taxon>
        <taxon>Verrucomicrobiia</taxon>
        <taxon>Verrucomicrobiales</taxon>
        <taxon>Akkermansiaceae</taxon>
        <taxon>Akkermansia</taxon>
    </lineage>
</organism>
<dbReference type="EMBL" id="PJLB01000008">
    <property type="protein sequence ID" value="PND02378.1"/>
    <property type="molecule type" value="Genomic_DNA"/>
</dbReference>
<comment type="caution">
    <text evidence="2">The sequence shown here is derived from an EMBL/GenBank/DDBJ whole genome shotgun (WGS) entry which is preliminary data.</text>
</comment>
<evidence type="ECO:0000259" key="1">
    <source>
        <dbReference type="Pfam" id="PF02151"/>
    </source>
</evidence>
<sequence>MNIAKTFRTFSRTGGAINIIRAAAFILLTVPASAQIPPEAKMLELTFQEQERKINDAAFAKYKPELVRLMNECVKNEDFEQAKHIRDILERKSLPGIQEEEKEDYSHFIGQWEETAGGYVYLSRFDGKQAQQKSGNTGWLGKGGVDKDFSSPDIIRLNETRTVWFYWIKTDRDDHIFQVNHATKLVSLLKRKGAREKEANRSTYSSSFPKFDLLSEKIHADMATGKGKLARQYAQALQKKSREWGVSGHLEAAIWARKRAEGLQKGNHKEKQQLQDITGTWDFPSGTVQIKDPKEFRMEGESMTFEYLRSLNDSVHLFHIQETKQKKMVTRINNLLLIIPYDCRGPFQEGVMKP</sequence>